<evidence type="ECO:0000313" key="2">
    <source>
        <dbReference type="Proteomes" id="UP001596266"/>
    </source>
</evidence>
<dbReference type="Proteomes" id="UP001596266">
    <property type="component" value="Unassembled WGS sequence"/>
</dbReference>
<reference evidence="2" key="1">
    <citation type="journal article" date="2019" name="Int. J. Syst. Evol. Microbiol.">
        <title>The Global Catalogue of Microorganisms (GCM) 10K type strain sequencing project: providing services to taxonomists for standard genome sequencing and annotation.</title>
        <authorList>
            <consortium name="The Broad Institute Genomics Platform"/>
            <consortium name="The Broad Institute Genome Sequencing Center for Infectious Disease"/>
            <person name="Wu L."/>
            <person name="Ma J."/>
        </authorList>
    </citation>
    <scope>NUCLEOTIDE SEQUENCE [LARGE SCALE GENOMIC DNA]</scope>
    <source>
        <strain evidence="2">CGMCC 1.15277</strain>
    </source>
</reference>
<protein>
    <submittedName>
        <fullName evidence="1">Uncharacterized protein</fullName>
    </submittedName>
</protein>
<gene>
    <name evidence="1" type="ORF">ACFP57_03420</name>
</gene>
<dbReference type="RefSeq" id="WP_343885339.1">
    <property type="nucleotide sequence ID" value="NZ_BAAAKI010000004.1"/>
</dbReference>
<sequence>MLAGISADLELPANPTDAYTRRLLASLPVPDPTEQAGRRAELARIAAEATGA</sequence>
<keyword evidence="2" id="KW-1185">Reference proteome</keyword>
<organism evidence="1 2">
    <name type="scientific">Luteococcus sanguinis</name>
    <dbReference type="NCBI Taxonomy" id="174038"/>
    <lineage>
        <taxon>Bacteria</taxon>
        <taxon>Bacillati</taxon>
        <taxon>Actinomycetota</taxon>
        <taxon>Actinomycetes</taxon>
        <taxon>Propionibacteriales</taxon>
        <taxon>Propionibacteriaceae</taxon>
        <taxon>Luteococcus</taxon>
    </lineage>
</organism>
<accession>A0ABW1X1R4</accession>
<comment type="caution">
    <text evidence="1">The sequence shown here is derived from an EMBL/GenBank/DDBJ whole genome shotgun (WGS) entry which is preliminary data.</text>
</comment>
<name>A0ABW1X1R4_9ACTN</name>
<dbReference type="EMBL" id="JBHSUA010000009">
    <property type="protein sequence ID" value="MFC6396042.1"/>
    <property type="molecule type" value="Genomic_DNA"/>
</dbReference>
<proteinExistence type="predicted"/>
<evidence type="ECO:0000313" key="1">
    <source>
        <dbReference type="EMBL" id="MFC6396042.1"/>
    </source>
</evidence>